<gene>
    <name evidence="2" type="ORF">E6K76_11915</name>
</gene>
<feature type="domain" description="Acyl-protein synthetase LuxE" evidence="1">
    <location>
        <begin position="83"/>
        <end position="387"/>
    </location>
</feature>
<dbReference type="InterPro" id="IPR007534">
    <property type="entry name" value="LuxE"/>
</dbReference>
<dbReference type="Pfam" id="PF04443">
    <property type="entry name" value="LuxE"/>
    <property type="match status" value="1"/>
</dbReference>
<dbReference type="AlphaFoldDB" id="A0A538SZV0"/>
<name>A0A538SZV0_UNCEI</name>
<evidence type="ECO:0000259" key="1">
    <source>
        <dbReference type="Pfam" id="PF04443"/>
    </source>
</evidence>
<dbReference type="GO" id="GO:0008218">
    <property type="term" value="P:bioluminescence"/>
    <property type="evidence" value="ECO:0007669"/>
    <property type="project" value="InterPro"/>
</dbReference>
<sequence length="397" mass="44155">MRSAGMTSHDPAPRPPWRDVEADLVRFIAETRWETPAPAPHAAADPFSDLALRSFRVQCETIPAYGTYARHLGRGPDEVHDWREIPPVPASAFKEHGLSAAPGGSSDHVPPAPPGAVFETSGTTITRPGRVLLTSTRLYEASLLTSFARHLLPSGERLQAIIFGPTRAESPHSSLWFMADRIAATLCDAPSWIVEQGEPRWERADADLARACAERRPVLLLGTTLLFHAYFERCDRKRLRAALPPGSRAMDTGGAKGTRVELRRDDIAASFLRVLGIPRTHLVNEYGMAELGSQFYEDTLLSSHERRAARPGFGMPPWVRTRVLDPESMREVPEGRPGLLVHYDLANLEVPLTIQTEDLGARFGSRLLLEGRLPEAERRGCSLPFEQFLERERVRQT</sequence>
<accession>A0A538SZV0</accession>
<reference evidence="2 3" key="1">
    <citation type="journal article" date="2019" name="Nat. Microbiol.">
        <title>Mediterranean grassland soil C-N compound turnover is dependent on rainfall and depth, and is mediated by genomically divergent microorganisms.</title>
        <authorList>
            <person name="Diamond S."/>
            <person name="Andeer P.F."/>
            <person name="Li Z."/>
            <person name="Crits-Christoph A."/>
            <person name="Burstein D."/>
            <person name="Anantharaman K."/>
            <person name="Lane K.R."/>
            <person name="Thomas B.C."/>
            <person name="Pan C."/>
            <person name="Northen T.R."/>
            <person name="Banfield J.F."/>
        </authorList>
    </citation>
    <scope>NUCLEOTIDE SEQUENCE [LARGE SCALE GENOMIC DNA]</scope>
    <source>
        <strain evidence="2">WS_6</strain>
    </source>
</reference>
<protein>
    <recommendedName>
        <fullName evidence="1">Acyl-protein synthetase LuxE domain-containing protein</fullName>
    </recommendedName>
</protein>
<comment type="caution">
    <text evidence="2">The sequence shown here is derived from an EMBL/GenBank/DDBJ whole genome shotgun (WGS) entry which is preliminary data.</text>
</comment>
<evidence type="ECO:0000313" key="2">
    <source>
        <dbReference type="EMBL" id="TMQ56896.1"/>
    </source>
</evidence>
<dbReference type="SUPFAM" id="SSF56801">
    <property type="entry name" value="Acetyl-CoA synthetase-like"/>
    <property type="match status" value="1"/>
</dbReference>
<organism evidence="2 3">
    <name type="scientific">Eiseniibacteriota bacterium</name>
    <dbReference type="NCBI Taxonomy" id="2212470"/>
    <lineage>
        <taxon>Bacteria</taxon>
        <taxon>Candidatus Eiseniibacteriota</taxon>
    </lineage>
</organism>
<dbReference type="InterPro" id="IPR042099">
    <property type="entry name" value="ANL_N_sf"/>
</dbReference>
<proteinExistence type="predicted"/>
<evidence type="ECO:0000313" key="3">
    <source>
        <dbReference type="Proteomes" id="UP000316852"/>
    </source>
</evidence>
<dbReference type="Proteomes" id="UP000316852">
    <property type="component" value="Unassembled WGS sequence"/>
</dbReference>
<dbReference type="GO" id="GO:0047474">
    <property type="term" value="F:long-chain fatty acid--protein ligase activity"/>
    <property type="evidence" value="ECO:0007669"/>
    <property type="project" value="InterPro"/>
</dbReference>
<dbReference type="Gene3D" id="3.40.50.12780">
    <property type="entry name" value="N-terminal domain of ligase-like"/>
    <property type="match status" value="1"/>
</dbReference>
<dbReference type="EMBL" id="VBOW01000073">
    <property type="protein sequence ID" value="TMQ56896.1"/>
    <property type="molecule type" value="Genomic_DNA"/>
</dbReference>